<keyword evidence="5 8" id="KW-0812">Transmembrane</keyword>
<dbReference type="GO" id="GO:0010041">
    <property type="term" value="P:response to iron(III) ion"/>
    <property type="evidence" value="ECO:0007669"/>
    <property type="project" value="TreeGrafter"/>
</dbReference>
<feature type="transmembrane region" description="Helical" evidence="8">
    <location>
        <begin position="183"/>
        <end position="203"/>
    </location>
</feature>
<feature type="transmembrane region" description="Helical" evidence="8">
    <location>
        <begin position="411"/>
        <end position="430"/>
    </location>
</feature>
<dbReference type="EMBL" id="BLAU01000001">
    <property type="protein sequence ID" value="GET20907.1"/>
    <property type="molecule type" value="Genomic_DNA"/>
</dbReference>
<dbReference type="AlphaFoldDB" id="A0A2P8CIE8"/>
<evidence type="ECO:0000313" key="11">
    <source>
        <dbReference type="EMBL" id="PSK84741.1"/>
    </source>
</evidence>
<evidence type="ECO:0000256" key="6">
    <source>
        <dbReference type="ARBA" id="ARBA00022989"/>
    </source>
</evidence>
<dbReference type="GO" id="GO:0005886">
    <property type="term" value="C:plasma membrane"/>
    <property type="evidence" value="ECO:0007669"/>
    <property type="project" value="UniProtKB-SubCell"/>
</dbReference>
<reference evidence="10 13" key="2">
    <citation type="submission" date="2019-10" db="EMBL/GenBank/DDBJ databases">
        <title>Prolixibacter strains distinguished by the presence of nitrate reductase genes were adept at nitrate-dependent anaerobic corrosion of metallic iron and carbon steel.</title>
        <authorList>
            <person name="Iino T."/>
            <person name="Shono N."/>
            <person name="Ito K."/>
            <person name="Nakamura R."/>
            <person name="Sueoka K."/>
            <person name="Harayama S."/>
            <person name="Ohkuma M."/>
        </authorList>
    </citation>
    <scope>NUCLEOTIDE SEQUENCE [LARGE SCALE GENOMIC DNA]</scope>
    <source>
        <strain evidence="10 13">MIC1-1</strain>
    </source>
</reference>
<evidence type="ECO:0000259" key="9">
    <source>
        <dbReference type="Pfam" id="PF13231"/>
    </source>
</evidence>
<feature type="transmembrane region" description="Helical" evidence="8">
    <location>
        <begin position="210"/>
        <end position="230"/>
    </location>
</feature>
<evidence type="ECO:0000313" key="13">
    <source>
        <dbReference type="Proteomes" id="UP000396862"/>
    </source>
</evidence>
<feature type="transmembrane region" description="Helical" evidence="8">
    <location>
        <begin position="379"/>
        <end position="399"/>
    </location>
</feature>
<evidence type="ECO:0000256" key="5">
    <source>
        <dbReference type="ARBA" id="ARBA00022692"/>
    </source>
</evidence>
<dbReference type="Pfam" id="PF13231">
    <property type="entry name" value="PMT_2"/>
    <property type="match status" value="1"/>
</dbReference>
<feature type="transmembrane region" description="Helical" evidence="8">
    <location>
        <begin position="315"/>
        <end position="334"/>
    </location>
</feature>
<proteinExistence type="predicted"/>
<organism evidence="11 12">
    <name type="scientific">Prolixibacter denitrificans</name>
    <dbReference type="NCBI Taxonomy" id="1541063"/>
    <lineage>
        <taxon>Bacteria</taxon>
        <taxon>Pseudomonadati</taxon>
        <taxon>Bacteroidota</taxon>
        <taxon>Bacteroidia</taxon>
        <taxon>Marinilabiliales</taxon>
        <taxon>Prolixibacteraceae</taxon>
        <taxon>Prolixibacter</taxon>
    </lineage>
</organism>
<dbReference type="GO" id="GO:0016763">
    <property type="term" value="F:pentosyltransferase activity"/>
    <property type="evidence" value="ECO:0007669"/>
    <property type="project" value="TreeGrafter"/>
</dbReference>
<evidence type="ECO:0000256" key="3">
    <source>
        <dbReference type="ARBA" id="ARBA00022676"/>
    </source>
</evidence>
<dbReference type="GO" id="GO:0009103">
    <property type="term" value="P:lipopolysaccharide biosynthetic process"/>
    <property type="evidence" value="ECO:0007669"/>
    <property type="project" value="UniProtKB-ARBA"/>
</dbReference>
<evidence type="ECO:0000256" key="8">
    <source>
        <dbReference type="SAM" id="Phobius"/>
    </source>
</evidence>
<feature type="transmembrane region" description="Helical" evidence="8">
    <location>
        <begin position="293"/>
        <end position="309"/>
    </location>
</feature>
<keyword evidence="7 8" id="KW-0472">Membrane</keyword>
<comment type="subcellular location">
    <subcellularLocation>
        <location evidence="1">Cell membrane</location>
        <topology evidence="1">Multi-pass membrane protein</topology>
    </subcellularLocation>
</comment>
<dbReference type="PANTHER" id="PTHR33908">
    <property type="entry name" value="MANNOSYLTRANSFERASE YKCB-RELATED"/>
    <property type="match status" value="1"/>
</dbReference>
<evidence type="ECO:0000313" key="10">
    <source>
        <dbReference type="EMBL" id="GET20907.1"/>
    </source>
</evidence>
<feature type="transmembrane region" description="Helical" evidence="8">
    <location>
        <begin position="355"/>
        <end position="373"/>
    </location>
</feature>
<keyword evidence="6 8" id="KW-1133">Transmembrane helix</keyword>
<feature type="transmembrane region" description="Helical" evidence="8">
    <location>
        <begin position="258"/>
        <end position="281"/>
    </location>
</feature>
<reference evidence="11 12" key="1">
    <citation type="submission" date="2018-03" db="EMBL/GenBank/DDBJ databases">
        <title>Genomic Encyclopedia of Archaeal and Bacterial Type Strains, Phase II (KMG-II): from individual species to whole genera.</title>
        <authorList>
            <person name="Goeker M."/>
        </authorList>
    </citation>
    <scope>NUCLEOTIDE SEQUENCE [LARGE SCALE GENOMIC DNA]</scope>
    <source>
        <strain evidence="11 12">DSM 27267</strain>
    </source>
</reference>
<keyword evidence="3" id="KW-0328">Glycosyltransferase</keyword>
<keyword evidence="2" id="KW-1003">Cell membrane</keyword>
<keyword evidence="13" id="KW-1185">Reference proteome</keyword>
<comment type="caution">
    <text evidence="11">The sequence shown here is derived from an EMBL/GenBank/DDBJ whole genome shotgun (WGS) entry which is preliminary data.</text>
</comment>
<evidence type="ECO:0000256" key="4">
    <source>
        <dbReference type="ARBA" id="ARBA00022679"/>
    </source>
</evidence>
<evidence type="ECO:0000256" key="7">
    <source>
        <dbReference type="ARBA" id="ARBA00023136"/>
    </source>
</evidence>
<dbReference type="RefSeq" id="WP_106541313.1">
    <property type="nucleotide sequence ID" value="NZ_BLAU01000001.1"/>
</dbReference>
<dbReference type="Proteomes" id="UP000240621">
    <property type="component" value="Unassembled WGS sequence"/>
</dbReference>
<feature type="transmembrane region" description="Helical" evidence="8">
    <location>
        <begin position="112"/>
        <end position="128"/>
    </location>
</feature>
<accession>A0A2P8CIE8</accession>
<dbReference type="OrthoDB" id="8353433at2"/>
<dbReference type="InterPro" id="IPR038731">
    <property type="entry name" value="RgtA/B/C-like"/>
</dbReference>
<dbReference type="EMBL" id="PYGC01000002">
    <property type="protein sequence ID" value="PSK84741.1"/>
    <property type="molecule type" value="Genomic_DNA"/>
</dbReference>
<protein>
    <submittedName>
        <fullName evidence="11">4-amino-4-deoxy-L-arabinose transferase-like glycosyltransferase</fullName>
    </submittedName>
    <submittedName>
        <fullName evidence="10">Glycosyl transferase</fullName>
    </submittedName>
</protein>
<evidence type="ECO:0000256" key="1">
    <source>
        <dbReference type="ARBA" id="ARBA00004651"/>
    </source>
</evidence>
<name>A0A2P8CIE8_9BACT</name>
<evidence type="ECO:0000313" key="12">
    <source>
        <dbReference type="Proteomes" id="UP000240621"/>
    </source>
</evidence>
<evidence type="ECO:0000256" key="2">
    <source>
        <dbReference type="ARBA" id="ARBA00022475"/>
    </source>
</evidence>
<dbReference type="Proteomes" id="UP000396862">
    <property type="component" value="Unassembled WGS sequence"/>
</dbReference>
<keyword evidence="4 11" id="KW-0808">Transferase</keyword>
<feature type="transmembrane region" description="Helical" evidence="8">
    <location>
        <begin position="82"/>
        <end position="100"/>
    </location>
</feature>
<feature type="domain" description="Glycosyltransferase RgtA/B/C/D-like" evidence="9">
    <location>
        <begin position="61"/>
        <end position="224"/>
    </location>
</feature>
<gene>
    <name evidence="11" type="ORF">CLV93_102532</name>
    <name evidence="10" type="ORF">JCM18694_11530</name>
</gene>
<dbReference type="InterPro" id="IPR050297">
    <property type="entry name" value="LipidA_mod_glycosyltrf_83"/>
</dbReference>
<dbReference type="PANTHER" id="PTHR33908:SF3">
    <property type="entry name" value="UNDECAPRENYL PHOSPHATE-ALPHA-4-AMINO-4-DEOXY-L-ARABINOSE ARABINOSYL TRANSFERASE"/>
    <property type="match status" value="1"/>
</dbReference>
<sequence length="550" mass="63613">MSRENRQLLALLVITFFAFVIHNGVLDANIMEARNLVTAREILQTHNWLVPTMNGVLRLEKPPLPTWIAAFMMHIFGQDSLAILRIPAALSAMLLVFFLYNLTKELTRDEHLPLLAGGTVATSFYIFFMARTITWDIFCHSFMLGAIWMLYRGWNRKEKAWKEFMWAGILMGLSFLSKGPVSFFALLLPFLIAFFVAYGFSGVKLQWKPLMVALGILLAFSTWWPLYIYFLHPEFSTYVAEKESAAWMNRSVHPWYHYWSFPVQSGIWALPAAAAVIIPYARKKIGQFGNYKFLALWVWAAVILLSSFPEKKERYLMPVLIPLALITAYYFRYLMHAFKEKEHTKADTILYSIQGYLVGLVGFALPLAVMYHNHRFNDGLSLGLQIIILVVFWAIGGYVVRSTYRKKAFRLWSGTVVLIMAFCLLVIPSARNFFQKNPDYRPYNDLRHMEKVQNMPFYFNGPVPGKFIQVVWSSGHLIQYWDTSNATGTPVVTPLVVMTHEPPEDVFNESFKEKYDFESLGHYDLDMKKKDGIKIFSNYVTIIRMKQDTP</sequence>